<proteinExistence type="predicted"/>
<keyword evidence="1" id="KW-1133">Transmembrane helix</keyword>
<dbReference type="Proteomes" id="UP001497516">
    <property type="component" value="Chromosome 6"/>
</dbReference>
<evidence type="ECO:0000256" key="1">
    <source>
        <dbReference type="SAM" id="Phobius"/>
    </source>
</evidence>
<organism evidence="2 3">
    <name type="scientific">Linum trigynum</name>
    <dbReference type="NCBI Taxonomy" id="586398"/>
    <lineage>
        <taxon>Eukaryota</taxon>
        <taxon>Viridiplantae</taxon>
        <taxon>Streptophyta</taxon>
        <taxon>Embryophyta</taxon>
        <taxon>Tracheophyta</taxon>
        <taxon>Spermatophyta</taxon>
        <taxon>Magnoliopsida</taxon>
        <taxon>eudicotyledons</taxon>
        <taxon>Gunneridae</taxon>
        <taxon>Pentapetalae</taxon>
        <taxon>rosids</taxon>
        <taxon>fabids</taxon>
        <taxon>Malpighiales</taxon>
        <taxon>Linaceae</taxon>
        <taxon>Linum</taxon>
    </lineage>
</organism>
<reference evidence="2 3" key="1">
    <citation type="submission" date="2024-04" db="EMBL/GenBank/DDBJ databases">
        <authorList>
            <person name="Fracassetti M."/>
        </authorList>
    </citation>
    <scope>NUCLEOTIDE SEQUENCE [LARGE SCALE GENOMIC DNA]</scope>
</reference>
<feature type="transmembrane region" description="Helical" evidence="1">
    <location>
        <begin position="6"/>
        <end position="27"/>
    </location>
</feature>
<keyword evidence="3" id="KW-1185">Reference proteome</keyword>
<keyword evidence="1" id="KW-0472">Membrane</keyword>
<evidence type="ECO:0000313" key="3">
    <source>
        <dbReference type="Proteomes" id="UP001497516"/>
    </source>
</evidence>
<sequence>MGKPVVSLRIASSLVLIILAVLIAGMLKPGESRTSPSVQLADLGNNQLAMGGTNGTNYSVEQEDTPPAPACTHRNQCDDYCNSMNPNLSSNCYGGVCSCSLC</sequence>
<keyword evidence="1" id="KW-0812">Transmembrane</keyword>
<dbReference type="EMBL" id="OZ034819">
    <property type="protein sequence ID" value="CAL1395318.1"/>
    <property type="molecule type" value="Genomic_DNA"/>
</dbReference>
<dbReference type="AlphaFoldDB" id="A0AAV2FC71"/>
<name>A0AAV2FC71_9ROSI</name>
<accession>A0AAV2FC71</accession>
<gene>
    <name evidence="2" type="ORF">LTRI10_LOCUS35759</name>
</gene>
<evidence type="ECO:0000313" key="2">
    <source>
        <dbReference type="EMBL" id="CAL1395318.1"/>
    </source>
</evidence>
<protein>
    <submittedName>
        <fullName evidence="2">Uncharacterized protein</fullName>
    </submittedName>
</protein>